<gene>
    <name evidence="4" type="ORF">NCTC10894_03708</name>
    <name evidence="3" type="ORF">R77591_02162</name>
</gene>
<dbReference type="Proteomes" id="UP000255008">
    <property type="component" value="Unassembled WGS sequence"/>
</dbReference>
<keyword evidence="2" id="KW-0812">Transmembrane</keyword>
<keyword evidence="2" id="KW-1133">Transmembrane helix</keyword>
<sequence length="104" mass="11242">MSSLRSLSRHRQSGRIGSGAIFIAFALIALFFLFTEHRAHLFGWLPFLLLLACPLLHLFHGHGGHGGHAGHEDQPRGSDSGSSRPSGSTASEQPPVQGAQHHHH</sequence>
<evidence type="ECO:0000313" key="6">
    <source>
        <dbReference type="Proteomes" id="UP001190002"/>
    </source>
</evidence>
<dbReference type="EMBL" id="UGVE01000002">
    <property type="protein sequence ID" value="SUE35693.1"/>
    <property type="molecule type" value="Genomic_DNA"/>
</dbReference>
<evidence type="ECO:0000313" key="3">
    <source>
        <dbReference type="EMBL" id="CAJ0683070.1"/>
    </source>
</evidence>
<dbReference type="EMBL" id="CATVXE010000008">
    <property type="protein sequence ID" value="CAJ0683070.1"/>
    <property type="molecule type" value="Genomic_DNA"/>
</dbReference>
<dbReference type="GeneID" id="61391052"/>
<feature type="transmembrane region" description="Helical" evidence="2">
    <location>
        <begin position="16"/>
        <end position="35"/>
    </location>
</feature>
<proteinExistence type="predicted"/>
<evidence type="ECO:0000313" key="5">
    <source>
        <dbReference type="Proteomes" id="UP000255008"/>
    </source>
</evidence>
<organism evidence="3 6">
    <name type="scientific">Ralstonia mannitolilytica</name>
    <dbReference type="NCBI Taxonomy" id="105219"/>
    <lineage>
        <taxon>Bacteria</taxon>
        <taxon>Pseudomonadati</taxon>
        <taxon>Pseudomonadota</taxon>
        <taxon>Betaproteobacteria</taxon>
        <taxon>Burkholderiales</taxon>
        <taxon>Burkholderiaceae</taxon>
        <taxon>Ralstonia</taxon>
    </lineage>
</organism>
<evidence type="ECO:0000256" key="1">
    <source>
        <dbReference type="SAM" id="MobiDB-lite"/>
    </source>
</evidence>
<feature type="transmembrane region" description="Helical" evidence="2">
    <location>
        <begin position="41"/>
        <end position="59"/>
    </location>
</feature>
<feature type="compositionally biased region" description="Low complexity" evidence="1">
    <location>
        <begin position="77"/>
        <end position="88"/>
    </location>
</feature>
<dbReference type="AlphaFoldDB" id="A0A160C009"/>
<name>A0A160C009_9RALS</name>
<evidence type="ECO:0000313" key="4">
    <source>
        <dbReference type="EMBL" id="SUE35693.1"/>
    </source>
</evidence>
<protein>
    <submittedName>
        <fullName evidence="4">Protein of uncharacterized function (DUF2933)</fullName>
    </submittedName>
</protein>
<reference evidence="3" key="2">
    <citation type="submission" date="2023-07" db="EMBL/GenBank/DDBJ databases">
        <authorList>
            <person name="Peeters C."/>
        </authorList>
    </citation>
    <scope>NUCLEOTIDE SEQUENCE</scope>
    <source>
        <strain evidence="3">R-77591</strain>
    </source>
</reference>
<dbReference type="Pfam" id="PF11666">
    <property type="entry name" value="DUF2933"/>
    <property type="match status" value="1"/>
</dbReference>
<dbReference type="InterPro" id="IPR021682">
    <property type="entry name" value="DUF2933"/>
</dbReference>
<keyword evidence="2" id="KW-0472">Membrane</keyword>
<dbReference type="RefSeq" id="WP_004635160.1">
    <property type="nucleotide sequence ID" value="NZ_BAAAEC010000027.1"/>
</dbReference>
<accession>A0A160C009</accession>
<dbReference type="Proteomes" id="UP001190002">
    <property type="component" value="Unassembled WGS sequence"/>
</dbReference>
<feature type="region of interest" description="Disordered" evidence="1">
    <location>
        <begin position="63"/>
        <end position="104"/>
    </location>
</feature>
<reference evidence="4 5" key="1">
    <citation type="submission" date="2018-06" db="EMBL/GenBank/DDBJ databases">
        <authorList>
            <consortium name="Pathogen Informatics"/>
            <person name="Doyle S."/>
        </authorList>
    </citation>
    <scope>NUCLEOTIDE SEQUENCE [LARGE SCALE GENOMIC DNA]</scope>
    <source>
        <strain evidence="4 5">NCTC10894</strain>
    </source>
</reference>
<evidence type="ECO:0000256" key="2">
    <source>
        <dbReference type="SAM" id="Phobius"/>
    </source>
</evidence>
<comment type="caution">
    <text evidence="3">The sequence shown here is derived from an EMBL/GenBank/DDBJ whole genome shotgun (WGS) entry which is preliminary data.</text>
</comment>